<proteinExistence type="predicted"/>
<dbReference type="EMBL" id="JALBCA010000146">
    <property type="protein sequence ID" value="KAI2382069.1"/>
    <property type="molecule type" value="Genomic_DNA"/>
</dbReference>
<protein>
    <submittedName>
        <fullName evidence="1">Uncharacterized protein</fullName>
    </submittedName>
</protein>
<gene>
    <name evidence="1" type="ORF">LOY88_006332</name>
</gene>
<reference evidence="1" key="1">
    <citation type="journal article" date="2022" name="bioRxiv">
        <title>Population genetic analysis of Ophidiomyces ophidiicola, the causative agent of snake fungal disease, indicates recent introductions to the USA.</title>
        <authorList>
            <person name="Ladner J.T."/>
            <person name="Palmer J.M."/>
            <person name="Ettinger C.L."/>
            <person name="Stajich J.E."/>
            <person name="Farrell T.M."/>
            <person name="Glorioso B.M."/>
            <person name="Lawson B."/>
            <person name="Price S.J."/>
            <person name="Stengle A.G."/>
            <person name="Grear D.A."/>
            <person name="Lorch J.M."/>
        </authorList>
    </citation>
    <scope>NUCLEOTIDE SEQUENCE</scope>
    <source>
        <strain evidence="1">NWHC 24266-5</strain>
    </source>
</reference>
<name>A0ACB8UN40_9EURO</name>
<sequence>MSYAEAAAKGASQSPKEAVASEPSILTIPDSAAPQPPQVELTDTETTTSSLVDVDSPHVNTVPSGYESQSVKTNTQAERLKREEGEKRRAHEAKEKAKAAALRGKDKAKGTCSKLSQNKSNPVLVTNAILLTVASAALGYGAYQKYLKGILTWETVAWWSGGIGAVGLMDYYVSK</sequence>
<organism evidence="1">
    <name type="scientific">Ophidiomyces ophidiicola</name>
    <dbReference type="NCBI Taxonomy" id="1387563"/>
    <lineage>
        <taxon>Eukaryota</taxon>
        <taxon>Fungi</taxon>
        <taxon>Dikarya</taxon>
        <taxon>Ascomycota</taxon>
        <taxon>Pezizomycotina</taxon>
        <taxon>Eurotiomycetes</taxon>
        <taxon>Eurotiomycetidae</taxon>
        <taxon>Onygenales</taxon>
        <taxon>Onygenaceae</taxon>
        <taxon>Ophidiomyces</taxon>
    </lineage>
</organism>
<comment type="caution">
    <text evidence="1">The sequence shown here is derived from an EMBL/GenBank/DDBJ whole genome shotgun (WGS) entry which is preliminary data.</text>
</comment>
<accession>A0ACB8UN40</accession>
<evidence type="ECO:0000313" key="1">
    <source>
        <dbReference type="EMBL" id="KAI2382069.1"/>
    </source>
</evidence>